<name>A0A1V0TIQ7_9ACTN</name>
<proteinExistence type="predicted"/>
<accession>A0A1V0TIQ7</accession>
<dbReference type="AlphaFoldDB" id="A0A1V0TIQ7"/>
<evidence type="ECO:0008006" key="3">
    <source>
        <dbReference type="Google" id="ProtNLM"/>
    </source>
</evidence>
<dbReference type="Proteomes" id="UP000192726">
    <property type="component" value="Chromosome"/>
</dbReference>
<evidence type="ECO:0000313" key="2">
    <source>
        <dbReference type="Proteomes" id="UP000192726"/>
    </source>
</evidence>
<dbReference type="EMBL" id="CP020569">
    <property type="protein sequence ID" value="ARF52814.1"/>
    <property type="molecule type" value="Genomic_DNA"/>
</dbReference>
<keyword evidence="2" id="KW-1185">Reference proteome</keyword>
<reference evidence="1 2" key="1">
    <citation type="submission" date="2017-04" db="EMBL/GenBank/DDBJ databases">
        <title>Complete Genome Sequence of Streptomyces gilvosporeus F607, a Capable Producer of Natamycin.</title>
        <authorList>
            <person name="Zong G."/>
            <person name="Zhong C."/>
            <person name="Fu J."/>
            <person name="Qin R."/>
            <person name="Cao G."/>
        </authorList>
    </citation>
    <scope>NUCLEOTIDE SEQUENCE [LARGE SCALE GENOMIC DNA]</scope>
    <source>
        <strain evidence="1 2">F607</strain>
    </source>
</reference>
<organism evidence="1 2">
    <name type="scientific">Streptomyces gilvosporeus</name>
    <dbReference type="NCBI Taxonomy" id="553510"/>
    <lineage>
        <taxon>Bacteria</taxon>
        <taxon>Bacillati</taxon>
        <taxon>Actinomycetota</taxon>
        <taxon>Actinomycetes</taxon>
        <taxon>Kitasatosporales</taxon>
        <taxon>Streptomycetaceae</taxon>
        <taxon>Streptomyces</taxon>
    </lineage>
</organism>
<dbReference type="KEGG" id="sgv:B1H19_00105"/>
<sequence>MIKKRWACAALSHPAFAGISRTHLDGLIDELAPRWPAWRESSLRERRHGARRRQAGAGPKYELAFVDRLLAALIHPRTGLTTKPWP</sequence>
<evidence type="ECO:0000313" key="1">
    <source>
        <dbReference type="EMBL" id="ARF52814.1"/>
    </source>
</evidence>
<dbReference type="STRING" id="553510.B1H19_00105"/>
<protein>
    <recommendedName>
        <fullName evidence="3">Transposase</fullName>
    </recommendedName>
</protein>
<gene>
    <name evidence="1" type="ORF">B1H19_00105</name>
</gene>